<dbReference type="InterPro" id="IPR036047">
    <property type="entry name" value="F-box-like_dom_sf"/>
</dbReference>
<evidence type="ECO:0000313" key="4">
    <source>
        <dbReference type="Proteomes" id="UP000289886"/>
    </source>
</evidence>
<feature type="region of interest" description="Disordered" evidence="1">
    <location>
        <begin position="207"/>
        <end position="226"/>
    </location>
</feature>
<gene>
    <name evidence="3" type="ORF">EOD39_16563</name>
</gene>
<dbReference type="InterPro" id="IPR001810">
    <property type="entry name" value="F-box_dom"/>
</dbReference>
<dbReference type="PANTHER" id="PTHR46857">
    <property type="entry name" value="EPITHELIAL CELL-TRANSFORMING SEQUENCE 2 ONCOGENE-LIKE"/>
    <property type="match status" value="1"/>
</dbReference>
<dbReference type="CDD" id="cd22172">
    <property type="entry name" value="F-box_FBXO16"/>
    <property type="match status" value="1"/>
</dbReference>
<dbReference type="SUPFAM" id="SSF81383">
    <property type="entry name" value="F-box domain"/>
    <property type="match status" value="1"/>
</dbReference>
<dbReference type="Proteomes" id="UP000289886">
    <property type="component" value="Unassembled WGS sequence"/>
</dbReference>
<evidence type="ECO:0000259" key="2">
    <source>
        <dbReference type="PROSITE" id="PS50181"/>
    </source>
</evidence>
<dbReference type="AlphaFoldDB" id="A0A444V5J2"/>
<dbReference type="PANTHER" id="PTHR46857:SF2">
    <property type="entry name" value="F-BOX ONLY PROTEIN 16"/>
    <property type="match status" value="1"/>
</dbReference>
<feature type="region of interest" description="Disordered" evidence="1">
    <location>
        <begin position="245"/>
        <end position="271"/>
    </location>
</feature>
<reference evidence="3 4" key="1">
    <citation type="submission" date="2019-01" db="EMBL/GenBank/DDBJ databases">
        <title>Draft Genome and Complete Hox-Cluster Characterization of the Sterlet Sturgeon (Acipenser ruthenus).</title>
        <authorList>
            <person name="Wei Q."/>
        </authorList>
    </citation>
    <scope>NUCLEOTIDE SEQUENCE [LARGE SCALE GENOMIC DNA]</scope>
    <source>
        <strain evidence="3">WHYD16114868_AA</strain>
        <tissue evidence="3">Blood</tissue>
    </source>
</reference>
<sequence>MAFAPRTTNGSKMQTKMSTWTPLNHQQSNDQVFDERKNLLGKWFDKWTDSQRKQILLDLFGRCSTAQLRFVCRNLQNRVPEVALDFTTVLPRVLALYIFSFLDPRSLCRCAQVSWHWRYLIELDQLWMPKCLRFGWWINFSPTPFEQGVWKRHYIEMVRELHVTRPKTPQKTEFIVPEVEPIRKDVLDLTLSHSSLSQLVPLSRRGTFGKASRMPGKGLPPWKSSDKHPTDTLRFNYLDNFDPLEQAHQGRNKGEGINPDLSKMEHERKKPPSTITYKLRKAKSLMLLNSSQQMPSRPTWATNESTEYPITKATVKTLAQTTEWNAGIRPGPVRPPVLKMSKKEKKASQHPQRSSPCTLSSIQQLNVMIEQIMSHPNVNRQITGSCFSWIDEHKRCW</sequence>
<dbReference type="SMART" id="SM00256">
    <property type="entry name" value="FBOX"/>
    <property type="match status" value="1"/>
</dbReference>
<dbReference type="EMBL" id="SCEB01002164">
    <property type="protein sequence ID" value="RXM95703.1"/>
    <property type="molecule type" value="Genomic_DNA"/>
</dbReference>
<keyword evidence="4" id="KW-1185">Reference proteome</keyword>
<dbReference type="PROSITE" id="PS50181">
    <property type="entry name" value="FBOX"/>
    <property type="match status" value="1"/>
</dbReference>
<dbReference type="Gene3D" id="1.20.1280.50">
    <property type="match status" value="1"/>
</dbReference>
<proteinExistence type="predicted"/>
<dbReference type="Pfam" id="PF12937">
    <property type="entry name" value="F-box-like"/>
    <property type="match status" value="1"/>
</dbReference>
<protein>
    <submittedName>
        <fullName evidence="3">F-box only protein 16</fullName>
    </submittedName>
</protein>
<evidence type="ECO:0000313" key="3">
    <source>
        <dbReference type="EMBL" id="RXM95703.1"/>
    </source>
</evidence>
<feature type="region of interest" description="Disordered" evidence="1">
    <location>
        <begin position="1"/>
        <end position="20"/>
    </location>
</feature>
<feature type="domain" description="F-box" evidence="2">
    <location>
        <begin position="84"/>
        <end position="130"/>
    </location>
</feature>
<dbReference type="InterPro" id="IPR052805">
    <property type="entry name" value="GEF_Ubiquitin-Prot_Reg"/>
</dbReference>
<evidence type="ECO:0000256" key="1">
    <source>
        <dbReference type="SAM" id="MobiDB-lite"/>
    </source>
</evidence>
<accession>A0A444V5J2</accession>
<organism evidence="3 4">
    <name type="scientific">Acipenser ruthenus</name>
    <name type="common">Sterlet sturgeon</name>
    <dbReference type="NCBI Taxonomy" id="7906"/>
    <lineage>
        <taxon>Eukaryota</taxon>
        <taxon>Metazoa</taxon>
        <taxon>Chordata</taxon>
        <taxon>Craniata</taxon>
        <taxon>Vertebrata</taxon>
        <taxon>Euteleostomi</taxon>
        <taxon>Actinopterygii</taxon>
        <taxon>Chondrostei</taxon>
        <taxon>Acipenseriformes</taxon>
        <taxon>Acipenseridae</taxon>
        <taxon>Acipenser</taxon>
    </lineage>
</organism>
<name>A0A444V5J2_ACIRT</name>
<comment type="caution">
    <text evidence="3">The sequence shown here is derived from an EMBL/GenBank/DDBJ whole genome shotgun (WGS) entry which is preliminary data.</text>
</comment>